<feature type="compositionally biased region" description="Basic and acidic residues" evidence="1">
    <location>
        <begin position="1"/>
        <end position="17"/>
    </location>
</feature>
<evidence type="ECO:0000313" key="3">
    <source>
        <dbReference type="Proteomes" id="UP000245207"/>
    </source>
</evidence>
<gene>
    <name evidence="2" type="ORF">CTI12_AA260670</name>
</gene>
<dbReference type="AlphaFoldDB" id="A0A2U1NJ59"/>
<dbReference type="EMBL" id="PKPP01002725">
    <property type="protein sequence ID" value="PWA73553.1"/>
    <property type="molecule type" value="Genomic_DNA"/>
</dbReference>
<name>A0A2U1NJ59_ARTAN</name>
<reference evidence="2 3" key="1">
    <citation type="journal article" date="2018" name="Mol. Plant">
        <title>The genome of Artemisia annua provides insight into the evolution of Asteraceae family and artemisinin biosynthesis.</title>
        <authorList>
            <person name="Shen Q."/>
            <person name="Zhang L."/>
            <person name="Liao Z."/>
            <person name="Wang S."/>
            <person name="Yan T."/>
            <person name="Shi P."/>
            <person name="Liu M."/>
            <person name="Fu X."/>
            <person name="Pan Q."/>
            <person name="Wang Y."/>
            <person name="Lv Z."/>
            <person name="Lu X."/>
            <person name="Zhang F."/>
            <person name="Jiang W."/>
            <person name="Ma Y."/>
            <person name="Chen M."/>
            <person name="Hao X."/>
            <person name="Li L."/>
            <person name="Tang Y."/>
            <person name="Lv G."/>
            <person name="Zhou Y."/>
            <person name="Sun X."/>
            <person name="Brodelius P.E."/>
            <person name="Rose J.K.C."/>
            <person name="Tang K."/>
        </authorList>
    </citation>
    <scope>NUCLEOTIDE SEQUENCE [LARGE SCALE GENOMIC DNA]</scope>
    <source>
        <strain evidence="3">cv. Huhao1</strain>
        <tissue evidence="2">Leaf</tissue>
    </source>
</reference>
<proteinExistence type="predicted"/>
<keyword evidence="3" id="KW-1185">Reference proteome</keyword>
<comment type="caution">
    <text evidence="2">The sequence shown here is derived from an EMBL/GenBank/DDBJ whole genome shotgun (WGS) entry which is preliminary data.</text>
</comment>
<dbReference type="Proteomes" id="UP000245207">
    <property type="component" value="Unassembled WGS sequence"/>
</dbReference>
<accession>A0A2U1NJ59</accession>
<evidence type="ECO:0000313" key="2">
    <source>
        <dbReference type="EMBL" id="PWA73553.1"/>
    </source>
</evidence>
<evidence type="ECO:0000256" key="1">
    <source>
        <dbReference type="SAM" id="MobiDB-lite"/>
    </source>
</evidence>
<protein>
    <submittedName>
        <fullName evidence="2">Peptidase C48, SUMO/Sentrin/Ubl1</fullName>
    </submittedName>
</protein>
<sequence>MAKQEMEANPDKKTEKLGHRRPGNGKGENMDNDFVSDKETEQGGGLKNVEAHRKRRLKGMRNFVDCGAYAMRHMETYMGGGEYDDRCGLRRECKEKKLQLTVLR</sequence>
<organism evidence="2 3">
    <name type="scientific">Artemisia annua</name>
    <name type="common">Sweet wormwood</name>
    <dbReference type="NCBI Taxonomy" id="35608"/>
    <lineage>
        <taxon>Eukaryota</taxon>
        <taxon>Viridiplantae</taxon>
        <taxon>Streptophyta</taxon>
        <taxon>Embryophyta</taxon>
        <taxon>Tracheophyta</taxon>
        <taxon>Spermatophyta</taxon>
        <taxon>Magnoliopsida</taxon>
        <taxon>eudicotyledons</taxon>
        <taxon>Gunneridae</taxon>
        <taxon>Pentapetalae</taxon>
        <taxon>asterids</taxon>
        <taxon>campanulids</taxon>
        <taxon>Asterales</taxon>
        <taxon>Asteraceae</taxon>
        <taxon>Asteroideae</taxon>
        <taxon>Anthemideae</taxon>
        <taxon>Artemisiinae</taxon>
        <taxon>Artemisia</taxon>
    </lineage>
</organism>
<feature type="region of interest" description="Disordered" evidence="1">
    <location>
        <begin position="1"/>
        <end position="52"/>
    </location>
</feature>